<proteinExistence type="predicted"/>
<feature type="transmembrane region" description="Helical" evidence="1">
    <location>
        <begin position="52"/>
        <end position="77"/>
    </location>
</feature>
<feature type="transmembrane region" description="Helical" evidence="1">
    <location>
        <begin position="89"/>
        <end position="108"/>
    </location>
</feature>
<feature type="transmembrane region" description="Helical" evidence="1">
    <location>
        <begin position="114"/>
        <end position="132"/>
    </location>
</feature>
<evidence type="ECO:0000313" key="3">
    <source>
        <dbReference type="Proteomes" id="UP000824133"/>
    </source>
</evidence>
<organism evidence="2 3">
    <name type="scientific">Candidatus Olsenella excrementavium</name>
    <dbReference type="NCBI Taxonomy" id="2838709"/>
    <lineage>
        <taxon>Bacteria</taxon>
        <taxon>Bacillati</taxon>
        <taxon>Actinomycetota</taxon>
        <taxon>Coriobacteriia</taxon>
        <taxon>Coriobacteriales</taxon>
        <taxon>Atopobiaceae</taxon>
        <taxon>Olsenella</taxon>
    </lineage>
</organism>
<sequence>MSPNQKRFKIVSLVILLVALVQVVSGVLLLLGSPLVAGLRIDLRGDASYDGAIAAEVLGVLALVVGLYCLVVGVTGARAANSPRSIGKFNVLAVVMLVASLVQVGLGVSTGEVGWVEVLLAVLAVLGLVFAGKAHNEAIDH</sequence>
<comment type="caution">
    <text evidence="2">The sequence shown here is derived from an EMBL/GenBank/DDBJ whole genome shotgun (WGS) entry which is preliminary data.</text>
</comment>
<dbReference type="AlphaFoldDB" id="A0A9D1Z994"/>
<keyword evidence="1" id="KW-0472">Membrane</keyword>
<evidence type="ECO:0000313" key="2">
    <source>
        <dbReference type="EMBL" id="HIY78847.1"/>
    </source>
</evidence>
<feature type="transmembrane region" description="Helical" evidence="1">
    <location>
        <begin position="12"/>
        <end position="32"/>
    </location>
</feature>
<name>A0A9D1Z994_9ACTN</name>
<dbReference type="Proteomes" id="UP000824133">
    <property type="component" value="Unassembled WGS sequence"/>
</dbReference>
<evidence type="ECO:0000256" key="1">
    <source>
        <dbReference type="SAM" id="Phobius"/>
    </source>
</evidence>
<accession>A0A9D1Z994</accession>
<reference evidence="2" key="1">
    <citation type="journal article" date="2021" name="PeerJ">
        <title>Extensive microbial diversity within the chicken gut microbiome revealed by metagenomics and culture.</title>
        <authorList>
            <person name="Gilroy R."/>
            <person name="Ravi A."/>
            <person name="Getino M."/>
            <person name="Pursley I."/>
            <person name="Horton D.L."/>
            <person name="Alikhan N.F."/>
            <person name="Baker D."/>
            <person name="Gharbi K."/>
            <person name="Hall N."/>
            <person name="Watson M."/>
            <person name="Adriaenssens E.M."/>
            <person name="Foster-Nyarko E."/>
            <person name="Jarju S."/>
            <person name="Secka A."/>
            <person name="Antonio M."/>
            <person name="Oren A."/>
            <person name="Chaudhuri R.R."/>
            <person name="La Ragione R."/>
            <person name="Hildebrand F."/>
            <person name="Pallen M.J."/>
        </authorList>
    </citation>
    <scope>NUCLEOTIDE SEQUENCE</scope>
    <source>
        <strain evidence="2">ChiHjej10B9-743</strain>
    </source>
</reference>
<reference evidence="2" key="2">
    <citation type="submission" date="2021-04" db="EMBL/GenBank/DDBJ databases">
        <authorList>
            <person name="Gilroy R."/>
        </authorList>
    </citation>
    <scope>NUCLEOTIDE SEQUENCE</scope>
    <source>
        <strain evidence="2">ChiHjej10B9-743</strain>
    </source>
</reference>
<keyword evidence="1" id="KW-0812">Transmembrane</keyword>
<protein>
    <submittedName>
        <fullName evidence="2">Uncharacterized protein</fullName>
    </submittedName>
</protein>
<dbReference type="EMBL" id="DXCP01000002">
    <property type="protein sequence ID" value="HIY78847.1"/>
    <property type="molecule type" value="Genomic_DNA"/>
</dbReference>
<gene>
    <name evidence="2" type="ORF">IAA42_00165</name>
</gene>
<keyword evidence="1" id="KW-1133">Transmembrane helix</keyword>